<organism evidence="1 2">
    <name type="scientific">Spiromyces aspiralis</name>
    <dbReference type="NCBI Taxonomy" id="68401"/>
    <lineage>
        <taxon>Eukaryota</taxon>
        <taxon>Fungi</taxon>
        <taxon>Fungi incertae sedis</taxon>
        <taxon>Zoopagomycota</taxon>
        <taxon>Kickxellomycotina</taxon>
        <taxon>Kickxellomycetes</taxon>
        <taxon>Kickxellales</taxon>
        <taxon>Kickxellaceae</taxon>
        <taxon>Spiromyces</taxon>
    </lineage>
</organism>
<keyword evidence="2" id="KW-1185">Reference proteome</keyword>
<evidence type="ECO:0000313" key="2">
    <source>
        <dbReference type="Proteomes" id="UP001145114"/>
    </source>
</evidence>
<gene>
    <name evidence="1" type="primary">IQG1_2</name>
    <name evidence="1" type="ORF">EV182_005322</name>
</gene>
<accession>A0ACC1HDQ0</accession>
<comment type="caution">
    <text evidence="1">The sequence shown here is derived from an EMBL/GenBank/DDBJ whole genome shotgun (WGS) entry which is preliminary data.</text>
</comment>
<reference evidence="1" key="1">
    <citation type="submission" date="2022-06" db="EMBL/GenBank/DDBJ databases">
        <title>Phylogenomic reconstructions and comparative analyses of Kickxellomycotina fungi.</title>
        <authorList>
            <person name="Reynolds N.K."/>
            <person name="Stajich J.E."/>
            <person name="Barry K."/>
            <person name="Grigoriev I.V."/>
            <person name="Crous P."/>
            <person name="Smith M.E."/>
        </authorList>
    </citation>
    <scope>NUCLEOTIDE SEQUENCE</scope>
    <source>
        <strain evidence="1">RSA 2271</strain>
    </source>
</reference>
<feature type="non-terminal residue" evidence="1">
    <location>
        <position position="1"/>
    </location>
</feature>
<evidence type="ECO:0000313" key="1">
    <source>
        <dbReference type="EMBL" id="KAJ1673392.1"/>
    </source>
</evidence>
<dbReference type="Proteomes" id="UP001145114">
    <property type="component" value="Unassembled WGS sequence"/>
</dbReference>
<name>A0ACC1HDQ0_9FUNG</name>
<sequence>ELEQQHRDLEEQKRELERRITVLQAIIRGNLARQLYNDMRLWMRAITKIQAHSRGILVRAEYHEKRVAWRRVESALERIQAHCRGALVRRRLSDRQKHFERNIDVIIKLQQAFRAKLAAKAYRTLTVEATLPTPKIIRTCAPLLDDTHQDIDEELELEQLRQKAVRQIRENQHTERTLNELDIKIALLVRNRISLEEVIKQSNRHFRFLDELRNPNRGSIASSAFRSSYSSMALAGVVPANSLYSLTNLDKDSRRRLECYQHLFYLMQTQPIYLARLLYLLNQGGSSNHTMSKSTMTINNQQGSSMSSDGGLARLDKVNVSRLMETIVLTLFGFAQNAREEYLLLKLFKAAIEVELESVQRIHEFLRGNPIFIKLAVHYNRGAKERKYLRDLLQPLVKKVLEDPDLDLESDPLVIYRGLIREEESRTGQRSRKPYDITREDALNDIDTRNTYIRHLRQLRLLADEFIVQILNSLDAMPYGIRYIARELRRSLTSKFPNEPEDTVMKVVGHLVYYRYINPAIVAPETFDVIETEIRPIQRKNLAEIAKMLNQ</sequence>
<feature type="non-terminal residue" evidence="1">
    <location>
        <position position="551"/>
    </location>
</feature>
<protein>
    <submittedName>
        <fullName evidence="1">Iqgap- protein</fullName>
    </submittedName>
</protein>
<proteinExistence type="predicted"/>
<dbReference type="EMBL" id="JAMZIH010007005">
    <property type="protein sequence ID" value="KAJ1673392.1"/>
    <property type="molecule type" value="Genomic_DNA"/>
</dbReference>